<keyword evidence="1" id="KW-1133">Transmembrane helix</keyword>
<feature type="transmembrane region" description="Helical" evidence="1">
    <location>
        <begin position="450"/>
        <end position="471"/>
    </location>
</feature>
<keyword evidence="3" id="KW-1185">Reference proteome</keyword>
<reference evidence="3" key="1">
    <citation type="submission" date="2019-01" db="EMBL/GenBank/DDBJ databases">
        <title>Gri0909 isolated from a small marine red alga.</title>
        <authorList>
            <person name="Kim J."/>
            <person name="Jeong S.E."/>
            <person name="Jeon C.O."/>
        </authorList>
    </citation>
    <scope>NUCLEOTIDE SEQUENCE [LARGE SCALE GENOMIC DNA]</scope>
    <source>
        <strain evidence="3">Gri0909</strain>
    </source>
</reference>
<dbReference type="OrthoDB" id="7832851at2"/>
<dbReference type="AlphaFoldDB" id="A0A3S2WP03"/>
<keyword evidence="1" id="KW-0472">Membrane</keyword>
<name>A0A3S2WP03_9PROT</name>
<accession>A0A3S2WP03</accession>
<evidence type="ECO:0008006" key="4">
    <source>
        <dbReference type="Google" id="ProtNLM"/>
    </source>
</evidence>
<evidence type="ECO:0000313" key="3">
    <source>
        <dbReference type="Proteomes" id="UP000287447"/>
    </source>
</evidence>
<feature type="transmembrane region" description="Helical" evidence="1">
    <location>
        <begin position="166"/>
        <end position="189"/>
    </location>
</feature>
<feature type="transmembrane region" description="Helical" evidence="1">
    <location>
        <begin position="245"/>
        <end position="264"/>
    </location>
</feature>
<proteinExistence type="predicted"/>
<feature type="transmembrane region" description="Helical" evidence="1">
    <location>
        <begin position="367"/>
        <end position="392"/>
    </location>
</feature>
<gene>
    <name evidence="2" type="ORF">EOI86_21375</name>
</gene>
<dbReference type="EMBL" id="SADE01000004">
    <property type="protein sequence ID" value="RVU33704.1"/>
    <property type="molecule type" value="Genomic_DNA"/>
</dbReference>
<feature type="transmembrane region" description="Helical" evidence="1">
    <location>
        <begin position="270"/>
        <end position="291"/>
    </location>
</feature>
<feature type="transmembrane region" description="Helical" evidence="1">
    <location>
        <begin position="201"/>
        <end position="224"/>
    </location>
</feature>
<keyword evidence="1" id="KW-0812">Transmembrane</keyword>
<sequence length="472" mass="49916">MPTRSISATLYLSLCVLTIVDALFTVEIAVWIAIAFMAAFILIEFRRAARLQQAVSLALAGIGILAGGLEGEALETLLGGLRRTLPFLLLFGSVTWLQGPASRSPSLLTVREIAIRQPSGRRFAVIALAAHFLGVAFNLAGLSLLTPMVGGDTPKPLRERLGRAMVQGFAAGTAWSPFYVGTAVILSAVPGVRWLEVAPLGIALSLSIVGCSWVFDRIFLRAAAQREMNEEPKERGPAPPFTRRHAISIALLLGTLFGITILLVEGLRLSIPVSLAIVAPPFALAWAIALAGKHLPSAAPDVAELKTTDRGGSALFGQVFAKIPDLRGETMLFAGANILGVGIASALDPDVVAQWVTNVTPNPIVTIPALMAAMMFTSIIGLHPVVFVVLVTSILPPEALGVAPPIAAMAMMCLWGQGTNASPFSATVLFISRITGDSNWRIAWRWNAPFSLSVTLLLAAILVLVQLSGIYG</sequence>
<protein>
    <recommendedName>
        <fullName evidence="4">Citrate transporter</fullName>
    </recommendedName>
</protein>
<comment type="caution">
    <text evidence="2">The sequence shown here is derived from an EMBL/GenBank/DDBJ whole genome shotgun (WGS) entry which is preliminary data.</text>
</comment>
<dbReference type="Proteomes" id="UP000287447">
    <property type="component" value="Unassembled WGS sequence"/>
</dbReference>
<dbReference type="RefSeq" id="WP_127767734.1">
    <property type="nucleotide sequence ID" value="NZ_SADE01000004.1"/>
</dbReference>
<feature type="transmembrane region" description="Helical" evidence="1">
    <location>
        <begin position="123"/>
        <end position="145"/>
    </location>
</feature>
<evidence type="ECO:0000313" key="2">
    <source>
        <dbReference type="EMBL" id="RVU33704.1"/>
    </source>
</evidence>
<evidence type="ECO:0000256" key="1">
    <source>
        <dbReference type="SAM" id="Phobius"/>
    </source>
</evidence>
<organism evidence="2 3">
    <name type="scientific">Hwanghaeella grinnelliae</name>
    <dbReference type="NCBI Taxonomy" id="2500179"/>
    <lineage>
        <taxon>Bacteria</taxon>
        <taxon>Pseudomonadati</taxon>
        <taxon>Pseudomonadota</taxon>
        <taxon>Alphaproteobacteria</taxon>
        <taxon>Rhodospirillales</taxon>
        <taxon>Rhodospirillaceae</taxon>
        <taxon>Hwanghaeella</taxon>
    </lineage>
</organism>
<feature type="transmembrane region" description="Helical" evidence="1">
    <location>
        <begin position="12"/>
        <end position="42"/>
    </location>
</feature>